<dbReference type="InterPro" id="IPR000555">
    <property type="entry name" value="JAMM/MPN+_dom"/>
</dbReference>
<dbReference type="PANTHER" id="PTHR34858">
    <property type="entry name" value="CYSO-CYSTEINE PEPTIDASE"/>
    <property type="match status" value="1"/>
</dbReference>
<dbReference type="GO" id="GO:0008235">
    <property type="term" value="F:metalloexopeptidase activity"/>
    <property type="evidence" value="ECO:0007669"/>
    <property type="project" value="TreeGrafter"/>
</dbReference>
<sequence>MADTQITIAKPVLDEILDHAAQSWPMECCGLLIGARDVDAGLGANKKAGEPSFALRPYEMRISRCMVAANVADDPTMTFEIDPCLLLRTHRAVRESGEEIIGCYHSHPNGHVLPSRTDLQRAEQAGFLWLIAGSVAEGVRDWAIYQRMPVTDNDPATRYFQTLDCRVVPDDIAR</sequence>
<dbReference type="GO" id="GO:0006508">
    <property type="term" value="P:proteolysis"/>
    <property type="evidence" value="ECO:0007669"/>
    <property type="project" value="UniProtKB-KW"/>
</dbReference>
<dbReference type="RefSeq" id="WP_101271129.1">
    <property type="nucleotide sequence ID" value="NZ_NWTK01000021.1"/>
</dbReference>
<dbReference type="CDD" id="cd08070">
    <property type="entry name" value="MPN_like"/>
    <property type="match status" value="1"/>
</dbReference>
<evidence type="ECO:0000313" key="7">
    <source>
        <dbReference type="EMBL" id="PKR48898.1"/>
    </source>
</evidence>
<keyword evidence="5" id="KW-0482">Metalloprotease</keyword>
<dbReference type="OrthoDB" id="9802958at2"/>
<evidence type="ECO:0000256" key="1">
    <source>
        <dbReference type="ARBA" id="ARBA00022670"/>
    </source>
</evidence>
<organism evidence="7 8">
    <name type="scientific">Thalassospira marina</name>
    <dbReference type="NCBI Taxonomy" id="2048283"/>
    <lineage>
        <taxon>Bacteria</taxon>
        <taxon>Pseudomonadati</taxon>
        <taxon>Pseudomonadota</taxon>
        <taxon>Alphaproteobacteria</taxon>
        <taxon>Rhodospirillales</taxon>
        <taxon>Thalassospiraceae</taxon>
        <taxon>Thalassospira</taxon>
    </lineage>
</organism>
<dbReference type="Gene3D" id="3.40.140.10">
    <property type="entry name" value="Cytidine Deaminase, domain 2"/>
    <property type="match status" value="1"/>
</dbReference>
<dbReference type="SUPFAM" id="SSF102712">
    <property type="entry name" value="JAB1/MPN domain"/>
    <property type="match status" value="1"/>
</dbReference>
<dbReference type="Pfam" id="PF14464">
    <property type="entry name" value="Prok-JAB"/>
    <property type="match status" value="1"/>
</dbReference>
<gene>
    <name evidence="7" type="ORF">COO20_23320</name>
</gene>
<dbReference type="Proteomes" id="UP000233597">
    <property type="component" value="Unassembled WGS sequence"/>
</dbReference>
<dbReference type="InterPro" id="IPR051929">
    <property type="entry name" value="VirAsm_ModProt"/>
</dbReference>
<evidence type="ECO:0000256" key="5">
    <source>
        <dbReference type="ARBA" id="ARBA00023049"/>
    </source>
</evidence>
<accession>A0A2N3KEB7</accession>
<dbReference type="InterPro" id="IPR028090">
    <property type="entry name" value="JAB_dom_prok"/>
</dbReference>
<keyword evidence="2" id="KW-0479">Metal-binding</keyword>
<name>A0A2N3KEB7_9PROT</name>
<dbReference type="PANTHER" id="PTHR34858:SF1">
    <property type="entry name" value="CYSO-CYSTEINE PEPTIDASE"/>
    <property type="match status" value="1"/>
</dbReference>
<protein>
    <recommendedName>
        <fullName evidence="6">MPN domain-containing protein</fullName>
    </recommendedName>
</protein>
<dbReference type="SMART" id="SM00232">
    <property type="entry name" value="JAB_MPN"/>
    <property type="match status" value="1"/>
</dbReference>
<comment type="caution">
    <text evidence="7">The sequence shown here is derived from an EMBL/GenBank/DDBJ whole genome shotgun (WGS) entry which is preliminary data.</text>
</comment>
<evidence type="ECO:0000259" key="6">
    <source>
        <dbReference type="PROSITE" id="PS50249"/>
    </source>
</evidence>
<evidence type="ECO:0000256" key="4">
    <source>
        <dbReference type="ARBA" id="ARBA00022833"/>
    </source>
</evidence>
<dbReference type="AlphaFoldDB" id="A0A2N3KEB7"/>
<proteinExistence type="predicted"/>
<dbReference type="GO" id="GO:0008270">
    <property type="term" value="F:zinc ion binding"/>
    <property type="evidence" value="ECO:0007669"/>
    <property type="project" value="TreeGrafter"/>
</dbReference>
<dbReference type="InterPro" id="IPR037518">
    <property type="entry name" value="MPN"/>
</dbReference>
<dbReference type="PROSITE" id="PS50249">
    <property type="entry name" value="MPN"/>
    <property type="match status" value="1"/>
</dbReference>
<dbReference type="EMBL" id="NWTK01000021">
    <property type="protein sequence ID" value="PKR48898.1"/>
    <property type="molecule type" value="Genomic_DNA"/>
</dbReference>
<reference evidence="7 8" key="1">
    <citation type="submission" date="2017-09" db="EMBL/GenBank/DDBJ databases">
        <title>Biodiversity and function of Thalassospira species in the particle-attached aromatic-hydrocarbon-degrading consortia from the surface seawater of the South China Sea.</title>
        <authorList>
            <person name="Dong C."/>
            <person name="Liu R."/>
            <person name="Shao Z."/>
        </authorList>
    </citation>
    <scope>NUCLEOTIDE SEQUENCE [LARGE SCALE GENOMIC DNA]</scope>
    <source>
        <strain evidence="7 8">CSC1P2</strain>
    </source>
</reference>
<evidence type="ECO:0000313" key="8">
    <source>
        <dbReference type="Proteomes" id="UP000233597"/>
    </source>
</evidence>
<feature type="domain" description="MPN" evidence="6">
    <location>
        <begin position="6"/>
        <end position="151"/>
    </location>
</feature>
<evidence type="ECO:0000256" key="3">
    <source>
        <dbReference type="ARBA" id="ARBA00022801"/>
    </source>
</evidence>
<keyword evidence="4" id="KW-0862">Zinc</keyword>
<evidence type="ECO:0000256" key="2">
    <source>
        <dbReference type="ARBA" id="ARBA00022723"/>
    </source>
</evidence>
<keyword evidence="3" id="KW-0378">Hydrolase</keyword>
<keyword evidence="1" id="KW-0645">Protease</keyword>